<sequence length="66" mass="7173">MSPLQVVTFISAQESMRSQAQSALPDAPRVPYVPEEPRTPVVRTALAALLRRTADRVDPCLEPSVG</sequence>
<gene>
    <name evidence="1" type="ORF">GCM10010151_01150</name>
</gene>
<organism evidence="1 2">
    <name type="scientific">Actinoallomurus spadix</name>
    <dbReference type="NCBI Taxonomy" id="79912"/>
    <lineage>
        <taxon>Bacteria</taxon>
        <taxon>Bacillati</taxon>
        <taxon>Actinomycetota</taxon>
        <taxon>Actinomycetes</taxon>
        <taxon>Streptosporangiales</taxon>
        <taxon>Thermomonosporaceae</taxon>
        <taxon>Actinoallomurus</taxon>
    </lineage>
</organism>
<evidence type="ECO:0000313" key="1">
    <source>
        <dbReference type="EMBL" id="GAA0314847.1"/>
    </source>
</evidence>
<protein>
    <submittedName>
        <fullName evidence="1">Uncharacterized protein</fullName>
    </submittedName>
</protein>
<keyword evidence="2" id="KW-1185">Reference proteome</keyword>
<dbReference type="Proteomes" id="UP001501822">
    <property type="component" value="Unassembled WGS sequence"/>
</dbReference>
<reference evidence="1 2" key="1">
    <citation type="journal article" date="2019" name="Int. J. Syst. Evol. Microbiol.">
        <title>The Global Catalogue of Microorganisms (GCM) 10K type strain sequencing project: providing services to taxonomists for standard genome sequencing and annotation.</title>
        <authorList>
            <consortium name="The Broad Institute Genomics Platform"/>
            <consortium name="The Broad Institute Genome Sequencing Center for Infectious Disease"/>
            <person name="Wu L."/>
            <person name="Ma J."/>
        </authorList>
    </citation>
    <scope>NUCLEOTIDE SEQUENCE [LARGE SCALE GENOMIC DNA]</scope>
    <source>
        <strain evidence="1 2">JCM 3146</strain>
    </source>
</reference>
<comment type="caution">
    <text evidence="1">The sequence shown here is derived from an EMBL/GenBank/DDBJ whole genome shotgun (WGS) entry which is preliminary data.</text>
</comment>
<dbReference type="RefSeq" id="WP_252809613.1">
    <property type="nucleotide sequence ID" value="NZ_BAAABM010000002.1"/>
</dbReference>
<proteinExistence type="predicted"/>
<accession>A0ABN0VQQ3</accession>
<dbReference type="EMBL" id="BAAABM010000002">
    <property type="protein sequence ID" value="GAA0314847.1"/>
    <property type="molecule type" value="Genomic_DNA"/>
</dbReference>
<evidence type="ECO:0000313" key="2">
    <source>
        <dbReference type="Proteomes" id="UP001501822"/>
    </source>
</evidence>
<name>A0ABN0VQQ3_9ACTN</name>